<evidence type="ECO:0000313" key="2">
    <source>
        <dbReference type="Proteomes" id="UP001142153"/>
    </source>
</evidence>
<gene>
    <name evidence="1" type="ORF">O6P37_17075</name>
</gene>
<accession>A0ABT4PVI5</accession>
<dbReference type="Pfam" id="PF10604">
    <property type="entry name" value="Polyketide_cyc2"/>
    <property type="match status" value="1"/>
</dbReference>
<dbReference type="Proteomes" id="UP001142153">
    <property type="component" value="Unassembled WGS sequence"/>
</dbReference>
<dbReference type="InterPro" id="IPR019587">
    <property type="entry name" value="Polyketide_cyclase/dehydratase"/>
</dbReference>
<proteinExistence type="predicted"/>
<dbReference type="SUPFAM" id="SSF55961">
    <property type="entry name" value="Bet v1-like"/>
    <property type="match status" value="1"/>
</dbReference>
<sequence>MSAERFVATRKIAAPPSAVFAVLADPARHKDTEPGDWVRDAVDPTPISGTGQIFTVNMYLEAAGGHYVMDNLVTDFEPDRVIAWLPGQRDESGAHVPGGWSWRYDLAPDGDGTAVTLTYDWTATPQSFRDEIGGMPPFSEDFIAESLGALERCFLRPSTSTGVRAR</sequence>
<reference evidence="1" key="1">
    <citation type="submission" date="2022-12" db="EMBL/GenBank/DDBJ databases">
        <authorList>
            <person name="Deng Y."/>
            <person name="Zhang Y.-Q."/>
        </authorList>
    </citation>
    <scope>NUCLEOTIDE SEQUENCE</scope>
    <source>
        <strain evidence="1">CPCC 205372</strain>
    </source>
</reference>
<dbReference type="EMBL" id="JAPZPY010000007">
    <property type="protein sequence ID" value="MCZ8380582.1"/>
    <property type="molecule type" value="Genomic_DNA"/>
</dbReference>
<comment type="caution">
    <text evidence="1">The sequence shown here is derived from an EMBL/GenBank/DDBJ whole genome shotgun (WGS) entry which is preliminary data.</text>
</comment>
<evidence type="ECO:0000313" key="1">
    <source>
        <dbReference type="EMBL" id="MCZ8380582.1"/>
    </source>
</evidence>
<dbReference type="InterPro" id="IPR023393">
    <property type="entry name" value="START-like_dom_sf"/>
</dbReference>
<keyword evidence="2" id="KW-1185">Reference proteome</keyword>
<name>A0ABT4PVI5_9MYCO</name>
<dbReference type="RefSeq" id="WP_269895193.1">
    <property type="nucleotide sequence ID" value="NZ_JAPZPY010000007.1"/>
</dbReference>
<dbReference type="Gene3D" id="3.30.530.20">
    <property type="match status" value="1"/>
</dbReference>
<organism evidence="1 2">
    <name type="scientific">Mycobacterium hippophais</name>
    <dbReference type="NCBI Taxonomy" id="3016340"/>
    <lineage>
        <taxon>Bacteria</taxon>
        <taxon>Bacillati</taxon>
        <taxon>Actinomycetota</taxon>
        <taxon>Actinomycetes</taxon>
        <taxon>Mycobacteriales</taxon>
        <taxon>Mycobacteriaceae</taxon>
        <taxon>Mycobacterium</taxon>
    </lineage>
</organism>
<protein>
    <submittedName>
        <fullName evidence="1">SRPBCC family protein</fullName>
    </submittedName>
</protein>